<accession>A0A8J7AQI3</accession>
<proteinExistence type="predicted"/>
<dbReference type="Gene3D" id="1.10.101.10">
    <property type="entry name" value="PGBD-like superfamily/PGBD"/>
    <property type="match status" value="1"/>
</dbReference>
<gene>
    <name evidence="3" type="ORF">IQ241_15000</name>
</gene>
<dbReference type="InterPro" id="IPR002477">
    <property type="entry name" value="Peptidoglycan-bd-like"/>
</dbReference>
<keyword evidence="4" id="KW-1185">Reference proteome</keyword>
<evidence type="ECO:0000313" key="4">
    <source>
        <dbReference type="Proteomes" id="UP000636505"/>
    </source>
</evidence>
<dbReference type="RefSeq" id="WP_193908574.1">
    <property type="nucleotide sequence ID" value="NZ_JADEXG010000035.1"/>
</dbReference>
<dbReference type="Proteomes" id="UP000636505">
    <property type="component" value="Unassembled WGS sequence"/>
</dbReference>
<dbReference type="EMBL" id="JADEXG010000035">
    <property type="protein sequence ID" value="MBE9078586.1"/>
    <property type="molecule type" value="Genomic_DNA"/>
</dbReference>
<protein>
    <submittedName>
        <fullName evidence="3">Peptidoglycan-binding protein</fullName>
    </submittedName>
</protein>
<keyword evidence="1" id="KW-0472">Membrane</keyword>
<evidence type="ECO:0000259" key="2">
    <source>
        <dbReference type="Pfam" id="PF01471"/>
    </source>
</evidence>
<dbReference type="SUPFAM" id="SSF47090">
    <property type="entry name" value="PGBD-like"/>
    <property type="match status" value="1"/>
</dbReference>
<feature type="transmembrane region" description="Helical" evidence="1">
    <location>
        <begin position="12"/>
        <end position="29"/>
    </location>
</feature>
<sequence>MVLVKDGLVESAIATAALLMISSPGYAIARPRSDRGLSADVATDAVPTLKPGSSGQPVADVQQTLLAAGFYNGEVDGQYGIESQQAVGEFQSYFGLPRDGIVGIATWQALIYSSSGLPIN</sequence>
<dbReference type="Pfam" id="PF01471">
    <property type="entry name" value="PG_binding_1"/>
    <property type="match status" value="1"/>
</dbReference>
<comment type="caution">
    <text evidence="3">The sequence shown here is derived from an EMBL/GenBank/DDBJ whole genome shotgun (WGS) entry which is preliminary data.</text>
</comment>
<reference evidence="3" key="1">
    <citation type="submission" date="2020-10" db="EMBL/GenBank/DDBJ databases">
        <authorList>
            <person name="Castelo-Branco R."/>
            <person name="Eusebio N."/>
            <person name="Adriana R."/>
            <person name="Vieira A."/>
            <person name="Brugerolle De Fraissinette N."/>
            <person name="Rezende De Castro R."/>
            <person name="Schneider M.P."/>
            <person name="Vasconcelos V."/>
            <person name="Leao P.N."/>
        </authorList>
    </citation>
    <scope>NUCLEOTIDE SEQUENCE</scope>
    <source>
        <strain evidence="3">LEGE 07310</strain>
    </source>
</reference>
<organism evidence="3 4">
    <name type="scientific">Vasconcelosia minhoensis LEGE 07310</name>
    <dbReference type="NCBI Taxonomy" id="915328"/>
    <lineage>
        <taxon>Bacteria</taxon>
        <taxon>Bacillati</taxon>
        <taxon>Cyanobacteriota</taxon>
        <taxon>Cyanophyceae</taxon>
        <taxon>Nodosilineales</taxon>
        <taxon>Cymatolegaceae</taxon>
        <taxon>Vasconcelosia</taxon>
        <taxon>Vasconcelosia minhoensis</taxon>
    </lineage>
</organism>
<evidence type="ECO:0000313" key="3">
    <source>
        <dbReference type="EMBL" id="MBE9078586.1"/>
    </source>
</evidence>
<keyword evidence="1" id="KW-0812">Transmembrane</keyword>
<name>A0A8J7AQI3_9CYAN</name>
<feature type="domain" description="Peptidoglycan binding-like" evidence="2">
    <location>
        <begin position="54"/>
        <end position="110"/>
    </location>
</feature>
<keyword evidence="1" id="KW-1133">Transmembrane helix</keyword>
<dbReference type="AlphaFoldDB" id="A0A8J7AQI3"/>
<dbReference type="InterPro" id="IPR036365">
    <property type="entry name" value="PGBD-like_sf"/>
</dbReference>
<evidence type="ECO:0000256" key="1">
    <source>
        <dbReference type="SAM" id="Phobius"/>
    </source>
</evidence>
<dbReference type="InterPro" id="IPR036366">
    <property type="entry name" value="PGBDSf"/>
</dbReference>